<dbReference type="GeneID" id="17319277"/>
<protein>
    <submittedName>
        <fullName evidence="1">Uncharacterized protein</fullName>
    </submittedName>
</protein>
<proteinExistence type="predicted"/>
<evidence type="ECO:0000313" key="2">
    <source>
        <dbReference type="Proteomes" id="UP000012073"/>
    </source>
</evidence>
<name>R7QS16_CHOCR</name>
<organism evidence="1 2">
    <name type="scientific">Chondrus crispus</name>
    <name type="common">Carrageen Irish moss</name>
    <name type="synonym">Polymorpha crispa</name>
    <dbReference type="NCBI Taxonomy" id="2769"/>
    <lineage>
        <taxon>Eukaryota</taxon>
        <taxon>Rhodophyta</taxon>
        <taxon>Florideophyceae</taxon>
        <taxon>Rhodymeniophycidae</taxon>
        <taxon>Gigartinales</taxon>
        <taxon>Gigartinaceae</taxon>
        <taxon>Chondrus</taxon>
    </lineage>
</organism>
<dbReference type="Gramene" id="CDF41282">
    <property type="protein sequence ID" value="CDF41282"/>
    <property type="gene ID" value="CHC_T00007795001"/>
</dbReference>
<dbReference type="KEGG" id="ccp:CHC_T00007795001"/>
<dbReference type="EMBL" id="HG002339">
    <property type="protein sequence ID" value="CDF41282.1"/>
    <property type="molecule type" value="Genomic_DNA"/>
</dbReference>
<sequence length="34" mass="3862">MSFCVRGAKELRGSAHRISFILRRAFCPQKAPNL</sequence>
<gene>
    <name evidence="1" type="ORF">CHC_T00007795001</name>
</gene>
<dbReference type="RefSeq" id="XP_005711576.1">
    <property type="nucleotide sequence ID" value="XM_005711519.1"/>
</dbReference>
<accession>R7QS16</accession>
<keyword evidence="2" id="KW-1185">Reference proteome</keyword>
<dbReference type="Proteomes" id="UP000012073">
    <property type="component" value="Unassembled WGS sequence"/>
</dbReference>
<evidence type="ECO:0000313" key="1">
    <source>
        <dbReference type="EMBL" id="CDF41282.1"/>
    </source>
</evidence>
<dbReference type="AlphaFoldDB" id="R7QS16"/>
<reference evidence="2" key="1">
    <citation type="journal article" date="2013" name="Proc. Natl. Acad. Sci. U.S.A.">
        <title>Genome structure and metabolic features in the red seaweed Chondrus crispus shed light on evolution of the Archaeplastida.</title>
        <authorList>
            <person name="Collen J."/>
            <person name="Porcel B."/>
            <person name="Carre W."/>
            <person name="Ball S.G."/>
            <person name="Chaparro C."/>
            <person name="Tonon T."/>
            <person name="Barbeyron T."/>
            <person name="Michel G."/>
            <person name="Noel B."/>
            <person name="Valentin K."/>
            <person name="Elias M."/>
            <person name="Artiguenave F."/>
            <person name="Arun A."/>
            <person name="Aury J.M."/>
            <person name="Barbosa-Neto J.F."/>
            <person name="Bothwell J.H."/>
            <person name="Bouget F.Y."/>
            <person name="Brillet L."/>
            <person name="Cabello-Hurtado F."/>
            <person name="Capella-Gutierrez S."/>
            <person name="Charrier B."/>
            <person name="Cladiere L."/>
            <person name="Cock J.M."/>
            <person name="Coelho S.M."/>
            <person name="Colleoni C."/>
            <person name="Czjzek M."/>
            <person name="Da Silva C."/>
            <person name="Delage L."/>
            <person name="Denoeud F."/>
            <person name="Deschamps P."/>
            <person name="Dittami S.M."/>
            <person name="Gabaldon T."/>
            <person name="Gachon C.M."/>
            <person name="Groisillier A."/>
            <person name="Herve C."/>
            <person name="Jabbari K."/>
            <person name="Katinka M."/>
            <person name="Kloareg B."/>
            <person name="Kowalczyk N."/>
            <person name="Labadie K."/>
            <person name="Leblanc C."/>
            <person name="Lopez P.J."/>
            <person name="McLachlan D.H."/>
            <person name="Meslet-Cladiere L."/>
            <person name="Moustafa A."/>
            <person name="Nehr Z."/>
            <person name="Nyvall Collen P."/>
            <person name="Panaud O."/>
            <person name="Partensky F."/>
            <person name="Poulain J."/>
            <person name="Rensing S.A."/>
            <person name="Rousvoal S."/>
            <person name="Samson G."/>
            <person name="Symeonidi A."/>
            <person name="Weissenbach J."/>
            <person name="Zambounis A."/>
            <person name="Wincker P."/>
            <person name="Boyen C."/>
        </authorList>
    </citation>
    <scope>NUCLEOTIDE SEQUENCE [LARGE SCALE GENOMIC DNA]</scope>
    <source>
        <strain evidence="2">cv. Stackhouse</strain>
    </source>
</reference>